<feature type="transmembrane region" description="Helical" evidence="8">
    <location>
        <begin position="146"/>
        <end position="167"/>
    </location>
</feature>
<evidence type="ECO:0000313" key="11">
    <source>
        <dbReference type="Proteomes" id="UP001596201"/>
    </source>
</evidence>
<dbReference type="SUPFAM" id="SSF161098">
    <property type="entry name" value="MetI-like"/>
    <property type="match status" value="1"/>
</dbReference>
<evidence type="ECO:0000256" key="2">
    <source>
        <dbReference type="ARBA" id="ARBA00022448"/>
    </source>
</evidence>
<sequence length="313" mass="33421">MADDPTPAGSPGFAERSARRVDGASAGGTLALLAGVVFWGWVLLRWTNDWTGGLLVPPGTPFVAPKVVESTLLGVPLLSGAAEIVALSVSYLPRLSTGLWLTVVLTVVSILLGLPFAIALSVSRVYGNLTSHVSLAYTELFRGTPLLAQLFVLYYGLNLSAFVPGFAEGVFTNRAVWVAIVGFTLNSAAYQAEYIRSALQSVEGGQLTAGRAIGLPRLAAIRYIVLPQGLRYAIPGWTNELIYLIKYSSLAAFITVPELFNRANAIASGNFRYLGVFTVTALFYLGLVITASRLMNRIEDRVAIPGIGHSDGR</sequence>
<keyword evidence="11" id="KW-1185">Reference proteome</keyword>
<feature type="transmembrane region" description="Helical" evidence="8">
    <location>
        <begin position="272"/>
        <end position="291"/>
    </location>
</feature>
<evidence type="ECO:0000256" key="7">
    <source>
        <dbReference type="ARBA" id="ARBA00023136"/>
    </source>
</evidence>
<comment type="caution">
    <text evidence="10">The sequence shown here is derived from an EMBL/GenBank/DDBJ whole genome shotgun (WGS) entry which is preliminary data.</text>
</comment>
<feature type="transmembrane region" description="Helical" evidence="8">
    <location>
        <begin position="24"/>
        <end position="44"/>
    </location>
</feature>
<feature type="transmembrane region" description="Helical" evidence="8">
    <location>
        <begin position="72"/>
        <end position="92"/>
    </location>
</feature>
<keyword evidence="5" id="KW-0029">Amino-acid transport</keyword>
<comment type="similarity">
    <text evidence="8">Belongs to the binding-protein-dependent transport system permease family.</text>
</comment>
<dbReference type="RefSeq" id="WP_227228522.1">
    <property type="nucleotide sequence ID" value="NZ_JAJCVJ010000001.1"/>
</dbReference>
<dbReference type="PROSITE" id="PS50928">
    <property type="entry name" value="ABC_TM1"/>
    <property type="match status" value="1"/>
</dbReference>
<comment type="subcellular location">
    <subcellularLocation>
        <location evidence="1 8">Cell membrane</location>
        <topology evidence="1 8">Multi-pass membrane protein</topology>
    </subcellularLocation>
</comment>
<evidence type="ECO:0000256" key="4">
    <source>
        <dbReference type="ARBA" id="ARBA00022692"/>
    </source>
</evidence>
<evidence type="ECO:0000259" key="9">
    <source>
        <dbReference type="PROSITE" id="PS50928"/>
    </source>
</evidence>
<dbReference type="InterPro" id="IPR035906">
    <property type="entry name" value="MetI-like_sf"/>
</dbReference>
<dbReference type="PANTHER" id="PTHR30614:SF0">
    <property type="entry name" value="L-CYSTINE TRANSPORT SYSTEM PERMEASE PROTEIN TCYL"/>
    <property type="match status" value="1"/>
</dbReference>
<proteinExistence type="inferred from homology"/>
<dbReference type="EMBL" id="JBHSKX010000001">
    <property type="protein sequence ID" value="MFC5366119.1"/>
    <property type="molecule type" value="Genomic_DNA"/>
</dbReference>
<feature type="transmembrane region" description="Helical" evidence="8">
    <location>
        <begin position="99"/>
        <end position="126"/>
    </location>
</feature>
<feature type="transmembrane region" description="Helical" evidence="8">
    <location>
        <begin position="241"/>
        <end position="260"/>
    </location>
</feature>
<dbReference type="NCBIfam" id="TIGR01726">
    <property type="entry name" value="HEQRo_perm_3TM"/>
    <property type="match status" value="1"/>
</dbReference>
<evidence type="ECO:0000256" key="1">
    <source>
        <dbReference type="ARBA" id="ARBA00004651"/>
    </source>
</evidence>
<evidence type="ECO:0000256" key="5">
    <source>
        <dbReference type="ARBA" id="ARBA00022970"/>
    </source>
</evidence>
<keyword evidence="4 8" id="KW-0812">Transmembrane</keyword>
<dbReference type="PANTHER" id="PTHR30614">
    <property type="entry name" value="MEMBRANE COMPONENT OF AMINO ACID ABC TRANSPORTER"/>
    <property type="match status" value="1"/>
</dbReference>
<dbReference type="AlphaFoldDB" id="A0ABD5R7T5"/>
<accession>A0ABD5R7T5</accession>
<evidence type="ECO:0000313" key="10">
    <source>
        <dbReference type="EMBL" id="MFC5366119.1"/>
    </source>
</evidence>
<organism evidence="10 11">
    <name type="scientific">Salinirubrum litoreum</name>
    <dbReference type="NCBI Taxonomy" id="1126234"/>
    <lineage>
        <taxon>Archaea</taxon>
        <taxon>Methanobacteriati</taxon>
        <taxon>Methanobacteriota</taxon>
        <taxon>Stenosarchaea group</taxon>
        <taxon>Halobacteria</taxon>
        <taxon>Halobacteriales</taxon>
        <taxon>Haloferacaceae</taxon>
        <taxon>Salinirubrum</taxon>
    </lineage>
</organism>
<evidence type="ECO:0000256" key="6">
    <source>
        <dbReference type="ARBA" id="ARBA00022989"/>
    </source>
</evidence>
<dbReference type="InterPro" id="IPR000515">
    <property type="entry name" value="MetI-like"/>
</dbReference>
<keyword evidence="6 8" id="KW-1133">Transmembrane helix</keyword>
<evidence type="ECO:0000256" key="8">
    <source>
        <dbReference type="RuleBase" id="RU363032"/>
    </source>
</evidence>
<dbReference type="InterPro" id="IPR043429">
    <property type="entry name" value="ArtM/GltK/GlnP/TcyL/YhdX-like"/>
</dbReference>
<protein>
    <submittedName>
        <fullName evidence="10">Amino acid ABC transporter permease</fullName>
    </submittedName>
</protein>
<dbReference type="GO" id="GO:0005886">
    <property type="term" value="C:plasma membrane"/>
    <property type="evidence" value="ECO:0007669"/>
    <property type="project" value="UniProtKB-SubCell"/>
</dbReference>
<dbReference type="Pfam" id="PF00528">
    <property type="entry name" value="BPD_transp_1"/>
    <property type="match status" value="1"/>
</dbReference>
<dbReference type="CDD" id="cd06261">
    <property type="entry name" value="TM_PBP2"/>
    <property type="match status" value="1"/>
</dbReference>
<dbReference type="InterPro" id="IPR010065">
    <property type="entry name" value="AA_ABC_transptr_permease_3TM"/>
</dbReference>
<gene>
    <name evidence="10" type="ORF">ACFPJ5_04160</name>
</gene>
<keyword evidence="2 8" id="KW-0813">Transport</keyword>
<keyword evidence="3" id="KW-1003">Cell membrane</keyword>
<dbReference type="Proteomes" id="UP001596201">
    <property type="component" value="Unassembled WGS sequence"/>
</dbReference>
<feature type="domain" description="ABC transmembrane type-1" evidence="9">
    <location>
        <begin position="95"/>
        <end position="295"/>
    </location>
</feature>
<dbReference type="Gene3D" id="1.10.3720.10">
    <property type="entry name" value="MetI-like"/>
    <property type="match status" value="1"/>
</dbReference>
<name>A0ABD5R7T5_9EURY</name>
<reference evidence="10 11" key="1">
    <citation type="journal article" date="2019" name="Int. J. Syst. Evol. Microbiol.">
        <title>The Global Catalogue of Microorganisms (GCM) 10K type strain sequencing project: providing services to taxonomists for standard genome sequencing and annotation.</title>
        <authorList>
            <consortium name="The Broad Institute Genomics Platform"/>
            <consortium name="The Broad Institute Genome Sequencing Center for Infectious Disease"/>
            <person name="Wu L."/>
            <person name="Ma J."/>
        </authorList>
    </citation>
    <scope>NUCLEOTIDE SEQUENCE [LARGE SCALE GENOMIC DNA]</scope>
    <source>
        <strain evidence="10 11">CGMCC 1.12237</strain>
    </source>
</reference>
<dbReference type="GO" id="GO:0006865">
    <property type="term" value="P:amino acid transport"/>
    <property type="evidence" value="ECO:0007669"/>
    <property type="project" value="UniProtKB-KW"/>
</dbReference>
<keyword evidence="7 8" id="KW-0472">Membrane</keyword>
<evidence type="ECO:0000256" key="3">
    <source>
        <dbReference type="ARBA" id="ARBA00022475"/>
    </source>
</evidence>